<dbReference type="EMBL" id="CABVIE010000008">
    <property type="protein sequence ID" value="VVP04708.1"/>
    <property type="molecule type" value="Genomic_DNA"/>
</dbReference>
<feature type="transmembrane region" description="Helical" evidence="1">
    <location>
        <begin position="21"/>
        <end position="38"/>
    </location>
</feature>
<dbReference type="RefSeq" id="WP_224789077.1">
    <property type="nucleotide sequence ID" value="NZ_CABVIE010000008.1"/>
</dbReference>
<evidence type="ECO:0000313" key="3">
    <source>
        <dbReference type="Proteomes" id="UP000325723"/>
    </source>
</evidence>
<comment type="caution">
    <text evidence="2">The sequence shown here is derived from an EMBL/GenBank/DDBJ whole genome shotgun (WGS) entry which is preliminary data.</text>
</comment>
<accession>A0A8H2RJQ0</accession>
<gene>
    <name evidence="2" type="ORF">PS900_03026</name>
</gene>
<organism evidence="2 3">
    <name type="scientific">Pseudomonas fluorescens</name>
    <dbReference type="NCBI Taxonomy" id="294"/>
    <lineage>
        <taxon>Bacteria</taxon>
        <taxon>Pseudomonadati</taxon>
        <taxon>Pseudomonadota</taxon>
        <taxon>Gammaproteobacteria</taxon>
        <taxon>Pseudomonadales</taxon>
        <taxon>Pseudomonadaceae</taxon>
        <taxon>Pseudomonas</taxon>
    </lineage>
</organism>
<feature type="transmembrane region" description="Helical" evidence="1">
    <location>
        <begin position="53"/>
        <end position="72"/>
    </location>
</feature>
<evidence type="ECO:0000256" key="1">
    <source>
        <dbReference type="SAM" id="Phobius"/>
    </source>
</evidence>
<sequence length="143" mass="15709">MTAEFDRGEELALKALEKSDTIDHFLLGVTAAICAYLAQTNAYAPLGLNRETFLLLSLLIFAFSAVFGLMRLQSTVAILHTNSKLSHAAEEKHPSIYEKANTQLGKAITYNHIRNGLLVAGLCCYVLTKVVASYQNNGWIPVH</sequence>
<dbReference type="Proteomes" id="UP000325723">
    <property type="component" value="Unassembled WGS sequence"/>
</dbReference>
<keyword evidence="1" id="KW-0812">Transmembrane</keyword>
<proteinExistence type="predicted"/>
<name>A0A8H2RJQ0_PSEFL</name>
<evidence type="ECO:0000313" key="2">
    <source>
        <dbReference type="EMBL" id="VVP04708.1"/>
    </source>
</evidence>
<reference evidence="2 3" key="1">
    <citation type="submission" date="2019-09" db="EMBL/GenBank/DDBJ databases">
        <authorList>
            <person name="Chandra G."/>
            <person name="Truman W A."/>
        </authorList>
    </citation>
    <scope>NUCLEOTIDE SEQUENCE [LARGE SCALE GENOMIC DNA]</scope>
    <source>
        <strain evidence="2">PS900</strain>
    </source>
</reference>
<keyword evidence="1" id="KW-1133">Transmembrane helix</keyword>
<dbReference type="AlphaFoldDB" id="A0A8H2RJQ0"/>
<keyword evidence="1" id="KW-0472">Membrane</keyword>
<protein>
    <submittedName>
        <fullName evidence="2">Uncharacterized protein</fullName>
    </submittedName>
</protein>